<dbReference type="Pfam" id="PF02371">
    <property type="entry name" value="Transposase_20"/>
    <property type="match status" value="1"/>
</dbReference>
<reference evidence="3 4" key="1">
    <citation type="journal article" date="2015" name="Stand. Genomic Sci.">
        <title>Genomic Encyclopedia of Bacterial and Archaeal Type Strains, Phase III: the genomes of soil and plant-associated and newly described type strains.</title>
        <authorList>
            <person name="Whitman W.B."/>
            <person name="Woyke T."/>
            <person name="Klenk H.P."/>
            <person name="Zhou Y."/>
            <person name="Lilburn T.G."/>
            <person name="Beck B.J."/>
            <person name="De Vos P."/>
            <person name="Vandamme P."/>
            <person name="Eisen J.A."/>
            <person name="Garrity G."/>
            <person name="Hugenholtz P."/>
            <person name="Kyrpides N.C."/>
        </authorList>
    </citation>
    <scope>NUCLEOTIDE SEQUENCE [LARGE SCALE GENOMIC DNA]</scope>
    <source>
        <strain evidence="3 4">VKM Ac-2538</strain>
    </source>
</reference>
<evidence type="ECO:0000313" key="3">
    <source>
        <dbReference type="EMBL" id="TCO06996.1"/>
    </source>
</evidence>
<proteinExistence type="predicted"/>
<dbReference type="EMBL" id="SLWM01000070">
    <property type="protein sequence ID" value="TCO06996.1"/>
    <property type="molecule type" value="Genomic_DNA"/>
</dbReference>
<feature type="domain" description="Transposase IS110-like N-terminal" evidence="1">
    <location>
        <begin position="10"/>
        <end position="152"/>
    </location>
</feature>
<dbReference type="InterPro" id="IPR047650">
    <property type="entry name" value="Transpos_IS110"/>
</dbReference>
<gene>
    <name evidence="3" type="ORF">EV644_1701</name>
</gene>
<feature type="domain" description="Transposase IS116/IS110/IS902 C-terminal" evidence="2">
    <location>
        <begin position="219"/>
        <end position="290"/>
    </location>
</feature>
<evidence type="ECO:0000259" key="2">
    <source>
        <dbReference type="Pfam" id="PF02371"/>
    </source>
</evidence>
<dbReference type="Pfam" id="PF01548">
    <property type="entry name" value="DEDD_Tnp_IS110"/>
    <property type="match status" value="1"/>
</dbReference>
<dbReference type="PANTHER" id="PTHR33055">
    <property type="entry name" value="TRANSPOSASE FOR INSERTION SEQUENCE ELEMENT IS1111A"/>
    <property type="match status" value="1"/>
</dbReference>
<dbReference type="NCBIfam" id="NF033542">
    <property type="entry name" value="transpos_IS110"/>
    <property type="match status" value="1"/>
</dbReference>
<protein>
    <submittedName>
        <fullName evidence="3">Transposase</fullName>
    </submittedName>
</protein>
<organism evidence="3 4">
    <name type="scientific">Kribbella orskensis</name>
    <dbReference type="NCBI Taxonomy" id="2512216"/>
    <lineage>
        <taxon>Bacteria</taxon>
        <taxon>Bacillati</taxon>
        <taxon>Actinomycetota</taxon>
        <taxon>Actinomycetes</taxon>
        <taxon>Propionibacteriales</taxon>
        <taxon>Kribbellaceae</taxon>
        <taxon>Kribbella</taxon>
    </lineage>
</organism>
<dbReference type="PANTHER" id="PTHR33055:SF13">
    <property type="entry name" value="TRANSPOSASE"/>
    <property type="match status" value="1"/>
</dbReference>
<name>A0ABY2B619_9ACTN</name>
<accession>A0ABY2B619</accession>
<keyword evidence="4" id="KW-1185">Reference proteome</keyword>
<dbReference type="InterPro" id="IPR003346">
    <property type="entry name" value="Transposase_20"/>
</dbReference>
<comment type="caution">
    <text evidence="3">The sequence shown here is derived from an EMBL/GenBank/DDBJ whole genome shotgun (WGS) entry which is preliminary data.</text>
</comment>
<feature type="non-terminal residue" evidence="3">
    <location>
        <position position="348"/>
    </location>
</feature>
<dbReference type="InterPro" id="IPR002525">
    <property type="entry name" value="Transp_IS110-like_N"/>
</dbReference>
<dbReference type="Proteomes" id="UP000295818">
    <property type="component" value="Unassembled WGS sequence"/>
</dbReference>
<sequence length="348" mass="38599">MEAYAGRQFVGMDLHRRRSVLVRTTADGQVLERVRIVNDVDRLAAVIARAGEAPEVVLEATYGWYWAVDALREQGARVHLAHPLGVKAFEYRRVKNDERDAADLADLLRMGRLPEAWIAPPATRELRELVRHRAKLVGLRSHCKAEVHAVLAKCGVQVSMSDLFGVEGTALLDRLDLAAPYAARIGSLRRIMDGLDFEIDHVAGMVRGRLATDPGYVAVQQIPGIGPTLAAVLVAEIGDVTRFTRAGQLTCWAGLTPTHHESDTRVHRGRITKQGSRLVRWAVVESVQILPATTRVGRFRDRVAARRGHNIGVVAAGRRQLEYVYYALRDHHVRALDPALNRAPDNTI</sequence>
<evidence type="ECO:0000313" key="4">
    <source>
        <dbReference type="Proteomes" id="UP000295818"/>
    </source>
</evidence>
<dbReference type="RefSeq" id="WP_132197874.1">
    <property type="nucleotide sequence ID" value="NZ_SLWM01000070.1"/>
</dbReference>
<evidence type="ECO:0000259" key="1">
    <source>
        <dbReference type="Pfam" id="PF01548"/>
    </source>
</evidence>